<comment type="pathway">
    <text evidence="1 6">Pyrimidine metabolism; UMP biosynthesis via de novo pathway; UMP from orotate: step 1/2.</text>
</comment>
<evidence type="ECO:0000256" key="6">
    <source>
        <dbReference type="HAMAP-Rule" id="MF_01208"/>
    </source>
</evidence>
<evidence type="ECO:0000256" key="5">
    <source>
        <dbReference type="ARBA" id="ARBA00022975"/>
    </source>
</evidence>
<keyword evidence="5 6" id="KW-0665">Pyrimidine biosynthesis</keyword>
<dbReference type="PANTHER" id="PTHR19278">
    <property type="entry name" value="OROTATE PHOSPHORIBOSYLTRANSFERASE"/>
    <property type="match status" value="1"/>
</dbReference>
<dbReference type="RefSeq" id="WP_012993576.1">
    <property type="nucleotide sequence ID" value="NZ_NBZD01000001.1"/>
</dbReference>
<dbReference type="Pfam" id="PF00156">
    <property type="entry name" value="Pribosyltran"/>
    <property type="match status" value="1"/>
</dbReference>
<dbReference type="InterPro" id="IPR029057">
    <property type="entry name" value="PRTase-like"/>
</dbReference>
<feature type="binding site" description="in other chain" evidence="6">
    <location>
        <begin position="119"/>
        <end position="127"/>
    </location>
    <ligand>
        <name>5-phospho-alpha-D-ribose 1-diphosphate</name>
        <dbReference type="ChEBI" id="CHEBI:58017"/>
        <note>ligand shared between dimeric partners</note>
    </ligand>
</feature>
<organism evidence="8 9">
    <name type="scientific">Mageeibacillus indolicus</name>
    <dbReference type="NCBI Taxonomy" id="884684"/>
    <lineage>
        <taxon>Bacteria</taxon>
        <taxon>Bacillati</taxon>
        <taxon>Bacillota</taxon>
        <taxon>Clostridia</taxon>
        <taxon>Eubacteriales</taxon>
        <taxon>Oscillospiraceae</taxon>
        <taxon>Mageeibacillus</taxon>
    </lineage>
</organism>
<evidence type="ECO:0000256" key="2">
    <source>
        <dbReference type="ARBA" id="ARBA00011971"/>
    </source>
</evidence>
<dbReference type="Gene3D" id="3.40.50.2020">
    <property type="match status" value="1"/>
</dbReference>
<sequence>MREIAEILLKIKAVTLSPDAPFTWASGIKSPIYCDNRLILSYPEEREKVENALCDLIRREFSDAGCLMGTATAGIPHAAICGWQLGLPMGFVRAKAKDHGKENAVEGVVPTGIKTVVVEDLVSTGGSSLQVVDTLRSVGADVQGMVAIFTYGMKRAEEAMTVADVKLFTLTDLTELLSVALESGYIDAKQQRKLLAFRENPSDPSWQKMD</sequence>
<comment type="catalytic activity">
    <reaction evidence="6">
        <text>orotidine 5'-phosphate + diphosphate = orotate + 5-phospho-alpha-D-ribose 1-diphosphate</text>
        <dbReference type="Rhea" id="RHEA:10380"/>
        <dbReference type="ChEBI" id="CHEBI:30839"/>
        <dbReference type="ChEBI" id="CHEBI:33019"/>
        <dbReference type="ChEBI" id="CHEBI:57538"/>
        <dbReference type="ChEBI" id="CHEBI:58017"/>
        <dbReference type="EC" id="2.4.2.10"/>
    </reaction>
</comment>
<dbReference type="InterPro" id="IPR023031">
    <property type="entry name" value="OPRT"/>
</dbReference>
<dbReference type="InterPro" id="IPR004467">
    <property type="entry name" value="Or_phspho_trans_dom"/>
</dbReference>
<evidence type="ECO:0000256" key="4">
    <source>
        <dbReference type="ARBA" id="ARBA00022679"/>
    </source>
</evidence>
<dbReference type="GO" id="GO:0044205">
    <property type="term" value="P:'de novo' UMP biosynthetic process"/>
    <property type="evidence" value="ECO:0007669"/>
    <property type="project" value="UniProtKB-UniRule"/>
</dbReference>
<name>A0A2J8B437_9FIRM</name>
<dbReference type="SUPFAM" id="SSF53271">
    <property type="entry name" value="PRTase-like"/>
    <property type="match status" value="1"/>
</dbReference>
<feature type="binding site" evidence="6">
    <location>
        <position position="97"/>
    </location>
    <ligand>
        <name>5-phospho-alpha-D-ribose 1-diphosphate</name>
        <dbReference type="ChEBI" id="CHEBI:58017"/>
        <note>ligand shared between dimeric partners</note>
    </ligand>
</feature>
<dbReference type="InterPro" id="IPR000836">
    <property type="entry name" value="PRTase_dom"/>
</dbReference>
<comment type="cofactor">
    <cofactor evidence="6">
        <name>Mg(2+)</name>
        <dbReference type="ChEBI" id="CHEBI:18420"/>
    </cofactor>
</comment>
<proteinExistence type="inferred from homology"/>
<evidence type="ECO:0000313" key="9">
    <source>
        <dbReference type="Proteomes" id="UP000236394"/>
    </source>
</evidence>
<evidence type="ECO:0000256" key="1">
    <source>
        <dbReference type="ARBA" id="ARBA00004889"/>
    </source>
</evidence>
<feature type="domain" description="Phosphoribosyltransferase" evidence="7">
    <location>
        <begin position="67"/>
        <end position="160"/>
    </location>
</feature>
<dbReference type="OMA" id="ENPFTWA"/>
<reference evidence="9" key="1">
    <citation type="submission" date="2017-04" db="EMBL/GenBank/DDBJ databases">
        <authorList>
            <person name="Bumgarner R.E."/>
            <person name="Fredricks D.N."/>
            <person name="Srinivasan S."/>
        </authorList>
    </citation>
    <scope>NUCLEOTIDE SEQUENCE [LARGE SCALE GENOMIC DNA]</scope>
    <source>
        <strain evidence="9">KA00405</strain>
    </source>
</reference>
<keyword evidence="6" id="KW-0460">Magnesium</keyword>
<evidence type="ECO:0000256" key="3">
    <source>
        <dbReference type="ARBA" id="ARBA00022676"/>
    </source>
</evidence>
<comment type="function">
    <text evidence="6">Catalyzes the transfer of a ribosyl phosphate group from 5-phosphoribose 1-diphosphate to orotate, leading to the formation of orotidine monophosphate (OMP).</text>
</comment>
<feature type="binding site" evidence="6">
    <location>
        <position position="123"/>
    </location>
    <ligand>
        <name>orotate</name>
        <dbReference type="ChEBI" id="CHEBI:30839"/>
    </ligand>
</feature>
<keyword evidence="3 6" id="KW-0328">Glycosyltransferase</keyword>
<keyword evidence="4 6" id="KW-0808">Transferase</keyword>
<comment type="similarity">
    <text evidence="6">Belongs to the purine/pyrimidine phosphoribosyltransferase family. PyrE subfamily.</text>
</comment>
<dbReference type="EC" id="2.4.2.10" evidence="2 6"/>
<comment type="caution">
    <text evidence="8">The sequence shown here is derived from an EMBL/GenBank/DDBJ whole genome shotgun (WGS) entry which is preliminary data.</text>
</comment>
<dbReference type="GO" id="GO:0019856">
    <property type="term" value="P:pyrimidine nucleobase biosynthetic process"/>
    <property type="evidence" value="ECO:0007669"/>
    <property type="project" value="TreeGrafter"/>
</dbReference>
<dbReference type="AlphaFoldDB" id="A0A2J8B437"/>
<dbReference type="GO" id="GO:0000287">
    <property type="term" value="F:magnesium ion binding"/>
    <property type="evidence" value="ECO:0007669"/>
    <property type="project" value="UniProtKB-UniRule"/>
</dbReference>
<dbReference type="PANTHER" id="PTHR19278:SF9">
    <property type="entry name" value="URIDINE 5'-MONOPHOSPHATE SYNTHASE"/>
    <property type="match status" value="1"/>
</dbReference>
<feature type="binding site" evidence="6">
    <location>
        <position position="93"/>
    </location>
    <ligand>
        <name>5-phospho-alpha-D-ribose 1-diphosphate</name>
        <dbReference type="ChEBI" id="CHEBI:58017"/>
        <note>ligand shared between dimeric partners</note>
    </ligand>
</feature>
<comment type="caution">
    <text evidence="6">Lacks conserved residue(s) required for the propagation of feature annotation.</text>
</comment>
<evidence type="ECO:0000313" key="8">
    <source>
        <dbReference type="EMBL" id="PNH19532.1"/>
    </source>
</evidence>
<evidence type="ECO:0000259" key="7">
    <source>
        <dbReference type="Pfam" id="PF00156"/>
    </source>
</evidence>
<dbReference type="NCBIfam" id="TIGR00336">
    <property type="entry name" value="pyrE"/>
    <property type="match status" value="1"/>
</dbReference>
<accession>A0A2J8B437</accession>
<gene>
    <name evidence="6" type="primary">pyrE</name>
    <name evidence="8" type="ORF">B7R76_01205</name>
</gene>
<dbReference type="Proteomes" id="UP000236394">
    <property type="component" value="Unassembled WGS sequence"/>
</dbReference>
<protein>
    <recommendedName>
        <fullName evidence="2 6">Orotate phosphoribosyltransferase</fullName>
        <shortName evidence="6">OPRT</shortName>
        <shortName evidence="6">OPRTase</shortName>
        <ecNumber evidence="2 6">2.4.2.10</ecNumber>
    </recommendedName>
</protein>
<comment type="subunit">
    <text evidence="6">Homodimer.</text>
</comment>
<feature type="binding site" evidence="6">
    <location>
        <position position="99"/>
    </location>
    <ligand>
        <name>5-phospho-alpha-D-ribose 1-diphosphate</name>
        <dbReference type="ChEBI" id="CHEBI:58017"/>
        <note>ligand shared between dimeric partners</note>
    </ligand>
</feature>
<dbReference type="GO" id="GO:0004588">
    <property type="term" value="F:orotate phosphoribosyltransferase activity"/>
    <property type="evidence" value="ECO:0007669"/>
    <property type="project" value="UniProtKB-UniRule"/>
</dbReference>
<dbReference type="CDD" id="cd06223">
    <property type="entry name" value="PRTases_typeI"/>
    <property type="match status" value="1"/>
</dbReference>
<dbReference type="HAMAP" id="MF_01208">
    <property type="entry name" value="PyrE"/>
    <property type="match status" value="1"/>
</dbReference>
<dbReference type="EMBL" id="NBZD01000001">
    <property type="protein sequence ID" value="PNH19532.1"/>
    <property type="molecule type" value="Genomic_DNA"/>
</dbReference>
<dbReference type="UniPathway" id="UPA00070">
    <property type="reaction ID" value="UER00119"/>
</dbReference>